<feature type="region of interest" description="Disordered" evidence="1">
    <location>
        <begin position="385"/>
        <end position="486"/>
    </location>
</feature>
<organism evidence="2 3">
    <name type="scientific">Sistotremastrum suecicum HHB10207 ss-3</name>
    <dbReference type="NCBI Taxonomy" id="1314776"/>
    <lineage>
        <taxon>Eukaryota</taxon>
        <taxon>Fungi</taxon>
        <taxon>Dikarya</taxon>
        <taxon>Basidiomycota</taxon>
        <taxon>Agaricomycotina</taxon>
        <taxon>Agaricomycetes</taxon>
        <taxon>Sistotremastrales</taxon>
        <taxon>Sistotremastraceae</taxon>
        <taxon>Sistotremastrum</taxon>
    </lineage>
</organism>
<dbReference type="STRING" id="1314776.A0A166DMI3"/>
<name>A0A166DMI3_9AGAM</name>
<reference evidence="2 3" key="1">
    <citation type="journal article" date="2016" name="Mol. Biol. Evol.">
        <title>Comparative Genomics of Early-Diverging Mushroom-Forming Fungi Provides Insights into the Origins of Lignocellulose Decay Capabilities.</title>
        <authorList>
            <person name="Nagy L.G."/>
            <person name="Riley R."/>
            <person name="Tritt A."/>
            <person name="Adam C."/>
            <person name="Daum C."/>
            <person name="Floudas D."/>
            <person name="Sun H."/>
            <person name="Yadav J.S."/>
            <person name="Pangilinan J."/>
            <person name="Larsson K.H."/>
            <person name="Matsuura K."/>
            <person name="Barry K."/>
            <person name="Labutti K."/>
            <person name="Kuo R."/>
            <person name="Ohm R.A."/>
            <person name="Bhattacharya S.S."/>
            <person name="Shirouzu T."/>
            <person name="Yoshinaga Y."/>
            <person name="Martin F.M."/>
            <person name="Grigoriev I.V."/>
            <person name="Hibbett D.S."/>
        </authorList>
    </citation>
    <scope>NUCLEOTIDE SEQUENCE [LARGE SCALE GENOMIC DNA]</scope>
    <source>
        <strain evidence="2 3">HHB10207 ss-3</strain>
    </source>
</reference>
<dbReference type="AlphaFoldDB" id="A0A166DMI3"/>
<dbReference type="OrthoDB" id="2662502at2759"/>
<dbReference type="Pfam" id="PF20414">
    <property type="entry name" value="DUF6698"/>
    <property type="match status" value="1"/>
</dbReference>
<protein>
    <submittedName>
        <fullName evidence="2">Uncharacterized protein</fullName>
    </submittedName>
</protein>
<feature type="region of interest" description="Disordered" evidence="1">
    <location>
        <begin position="20"/>
        <end position="70"/>
    </location>
</feature>
<dbReference type="EMBL" id="KV428058">
    <property type="protein sequence ID" value="KZT38691.1"/>
    <property type="molecule type" value="Genomic_DNA"/>
</dbReference>
<gene>
    <name evidence="2" type="ORF">SISSUDRAFT_1061730</name>
</gene>
<proteinExistence type="predicted"/>
<feature type="compositionally biased region" description="Acidic residues" evidence="1">
    <location>
        <begin position="51"/>
        <end position="70"/>
    </location>
</feature>
<keyword evidence="3" id="KW-1185">Reference proteome</keyword>
<accession>A0A166DMI3</accession>
<feature type="compositionally biased region" description="Acidic residues" evidence="1">
    <location>
        <begin position="409"/>
        <end position="425"/>
    </location>
</feature>
<feature type="region of interest" description="Disordered" evidence="1">
    <location>
        <begin position="547"/>
        <end position="571"/>
    </location>
</feature>
<dbReference type="PROSITE" id="PS51257">
    <property type="entry name" value="PROKAR_LIPOPROTEIN"/>
    <property type="match status" value="1"/>
</dbReference>
<evidence type="ECO:0000313" key="3">
    <source>
        <dbReference type="Proteomes" id="UP000076798"/>
    </source>
</evidence>
<dbReference type="InterPro" id="IPR046521">
    <property type="entry name" value="DUF6698"/>
</dbReference>
<dbReference type="Proteomes" id="UP000076798">
    <property type="component" value="Unassembled WGS sequence"/>
</dbReference>
<feature type="compositionally biased region" description="Low complexity" evidence="1">
    <location>
        <begin position="20"/>
        <end position="39"/>
    </location>
</feature>
<sequence>MVRGTSPISSLAASASACSFPPSALHASSHSLADLSSQPSRKKRQAITVQNEEEEEDLEDPVILSDPEDGAVADLERVTRAAHSRKKKRTAHESALCSLGHTGARRYGGWGVSRANIYTYIDAITPGLGKEAKEDKYQRRQMRRVHKEVEWMFTQYPMSQYMKLLKKQKAGTALHSSLAYARDYYDTGRNEQRATDTSTIKDAIANDFGLPRDHPDHINWKPALDVKERSKWGFEHDQISPFIAPYPLDWSDPRVQERLRSAGSTPTADDLFMFMWAYCKVGNKYAPMADILCSPFLVKIWKATYFVPCGEERMGTGFEVEAFYSQLLKMFDEQKYITKEIMDWWKRQIYPAAANSKAPDGPVGGYAVMLKMHKEGERRKQAVLAAAKDLPPTSSDTITQDDDNRHDDNDNEDNEDNEDEDDEDVLPPNKHGEDEDDEDDNTPNKSATQDDDGSDADFAKPQSQTSRRQHSELFKSPSKLIQDDADDAEIYAPGKRKAKRTPPICPPRPLVPTPTADILDFESQLMDAQEIRHTKQLRTRAHRLIEADDDADKEASNTGTPKKRRRLGKKT</sequence>
<feature type="compositionally biased region" description="Basic residues" evidence="1">
    <location>
        <begin position="561"/>
        <end position="571"/>
    </location>
</feature>
<evidence type="ECO:0000256" key="1">
    <source>
        <dbReference type="SAM" id="MobiDB-lite"/>
    </source>
</evidence>
<evidence type="ECO:0000313" key="2">
    <source>
        <dbReference type="EMBL" id="KZT38691.1"/>
    </source>
</evidence>